<evidence type="ECO:0000256" key="5">
    <source>
        <dbReference type="SAM" id="Phobius"/>
    </source>
</evidence>
<dbReference type="RefSeq" id="WP_101311303.1">
    <property type="nucleotide sequence ID" value="NZ_MVDE01000039.1"/>
</dbReference>
<dbReference type="InterPro" id="IPR006977">
    <property type="entry name" value="Yip1_dom"/>
</dbReference>
<feature type="transmembrane region" description="Helical" evidence="5">
    <location>
        <begin position="34"/>
        <end position="57"/>
    </location>
</feature>
<reference evidence="7 8" key="1">
    <citation type="journal article" date="2017" name="Front. Microbiol.">
        <title>Labilibaculum manganireducens gen. nov., sp. nov. and Labilibaculum filiforme sp. nov., Novel Bacteroidetes Isolated from Subsurface Sediments of the Baltic Sea.</title>
        <authorList>
            <person name="Vandieken V."/>
            <person name="Marshall I.P."/>
            <person name="Niemann H."/>
            <person name="Engelen B."/>
            <person name="Cypionka H."/>
        </authorList>
    </citation>
    <scope>NUCLEOTIDE SEQUENCE [LARGE SCALE GENOMIC DNA]</scope>
    <source>
        <strain evidence="7 8">59.10-2M</strain>
    </source>
</reference>
<feature type="transmembrane region" description="Helical" evidence="5">
    <location>
        <begin position="103"/>
        <end position="119"/>
    </location>
</feature>
<comment type="caution">
    <text evidence="7">The sequence shown here is derived from an EMBL/GenBank/DDBJ whole genome shotgun (WGS) entry which is preliminary data.</text>
</comment>
<dbReference type="EMBL" id="MVDE01000039">
    <property type="protein sequence ID" value="PKQ61963.1"/>
    <property type="molecule type" value="Genomic_DNA"/>
</dbReference>
<evidence type="ECO:0000256" key="4">
    <source>
        <dbReference type="ARBA" id="ARBA00023136"/>
    </source>
</evidence>
<feature type="domain" description="Yip1" evidence="6">
    <location>
        <begin position="13"/>
        <end position="174"/>
    </location>
</feature>
<evidence type="ECO:0000313" key="8">
    <source>
        <dbReference type="Proteomes" id="UP000233618"/>
    </source>
</evidence>
<protein>
    <recommendedName>
        <fullName evidence="6">Yip1 domain-containing protein</fullName>
    </recommendedName>
</protein>
<evidence type="ECO:0000313" key="7">
    <source>
        <dbReference type="EMBL" id="PKQ61963.1"/>
    </source>
</evidence>
<evidence type="ECO:0000256" key="3">
    <source>
        <dbReference type="ARBA" id="ARBA00022989"/>
    </source>
</evidence>
<keyword evidence="3 5" id="KW-1133">Transmembrane helix</keyword>
<name>A0A2N3HV96_9BACT</name>
<keyword evidence="4 5" id="KW-0472">Membrane</keyword>
<comment type="subcellular location">
    <subcellularLocation>
        <location evidence="1">Membrane</location>
        <topology evidence="1">Multi-pass membrane protein</topology>
    </subcellularLocation>
</comment>
<sequence length="190" mass="21511">MTNLSAYKHSLLLFIHPEQTWKSIATEDHSPKQLFLSLLLPLLFLMAICNFSGYQLFDQNPSQHINMHLFSASATFLFSILSIYISTLLVSKFAQFKDKKDRFNRAFTLVGFSFIPGILFNSLAFLIPTINYLTILSLFSFYILYKGISPILSIPDDKKSGYFTFILIGLLSIYAVLGAFFIGIASLMGF</sequence>
<evidence type="ECO:0000256" key="2">
    <source>
        <dbReference type="ARBA" id="ARBA00022692"/>
    </source>
</evidence>
<dbReference type="Proteomes" id="UP000233618">
    <property type="component" value="Unassembled WGS sequence"/>
</dbReference>
<keyword evidence="8" id="KW-1185">Reference proteome</keyword>
<dbReference type="AlphaFoldDB" id="A0A2N3HV96"/>
<keyword evidence="2 5" id="KW-0812">Transmembrane</keyword>
<gene>
    <name evidence="7" type="ORF">BZG01_18320</name>
</gene>
<feature type="transmembrane region" description="Helical" evidence="5">
    <location>
        <begin position="125"/>
        <end position="145"/>
    </location>
</feature>
<proteinExistence type="predicted"/>
<evidence type="ECO:0000256" key="1">
    <source>
        <dbReference type="ARBA" id="ARBA00004141"/>
    </source>
</evidence>
<accession>A0A2N3HV96</accession>
<dbReference type="Pfam" id="PF04893">
    <property type="entry name" value="Yip1"/>
    <property type="match status" value="1"/>
</dbReference>
<evidence type="ECO:0000259" key="6">
    <source>
        <dbReference type="Pfam" id="PF04893"/>
    </source>
</evidence>
<dbReference type="GO" id="GO:0016020">
    <property type="term" value="C:membrane"/>
    <property type="evidence" value="ECO:0007669"/>
    <property type="project" value="UniProtKB-SubCell"/>
</dbReference>
<organism evidence="7 8">
    <name type="scientific">Labilibaculum manganireducens</name>
    <dbReference type="NCBI Taxonomy" id="1940525"/>
    <lineage>
        <taxon>Bacteria</taxon>
        <taxon>Pseudomonadati</taxon>
        <taxon>Bacteroidota</taxon>
        <taxon>Bacteroidia</taxon>
        <taxon>Marinilabiliales</taxon>
        <taxon>Marinifilaceae</taxon>
        <taxon>Labilibaculum</taxon>
    </lineage>
</organism>
<feature type="transmembrane region" description="Helical" evidence="5">
    <location>
        <begin position="165"/>
        <end position="188"/>
    </location>
</feature>
<feature type="transmembrane region" description="Helical" evidence="5">
    <location>
        <begin position="69"/>
        <end position="91"/>
    </location>
</feature>